<keyword evidence="3" id="KW-1185">Reference proteome</keyword>
<dbReference type="Proteomes" id="UP000436989">
    <property type="component" value="Unassembled WGS sequence"/>
</dbReference>
<gene>
    <name evidence="2" type="ORF">GMA12_16905</name>
</gene>
<evidence type="ECO:0000313" key="3">
    <source>
        <dbReference type="Proteomes" id="UP000436989"/>
    </source>
</evidence>
<name>A0A6N8GPG6_9MICC</name>
<feature type="transmembrane region" description="Helical" evidence="1">
    <location>
        <begin position="278"/>
        <end position="307"/>
    </location>
</feature>
<evidence type="ECO:0000313" key="2">
    <source>
        <dbReference type="EMBL" id="MUN64798.1"/>
    </source>
</evidence>
<proteinExistence type="predicted"/>
<dbReference type="RefSeq" id="WP_156270676.1">
    <property type="nucleotide sequence ID" value="NZ_WOGU01000020.1"/>
</dbReference>
<feature type="transmembrane region" description="Helical" evidence="1">
    <location>
        <begin position="235"/>
        <end position="257"/>
    </location>
</feature>
<feature type="transmembrane region" description="Helical" evidence="1">
    <location>
        <begin position="199"/>
        <end position="223"/>
    </location>
</feature>
<evidence type="ECO:0000256" key="1">
    <source>
        <dbReference type="SAM" id="Phobius"/>
    </source>
</evidence>
<accession>A0A6N8GPG6</accession>
<dbReference type="EMBL" id="WOGU01000020">
    <property type="protein sequence ID" value="MUN64798.1"/>
    <property type="molecule type" value="Genomic_DNA"/>
</dbReference>
<organism evidence="2 3">
    <name type="scientific">Kocuria sediminis</name>
    <dbReference type="NCBI Taxonomy" id="1038857"/>
    <lineage>
        <taxon>Bacteria</taxon>
        <taxon>Bacillati</taxon>
        <taxon>Actinomycetota</taxon>
        <taxon>Actinomycetes</taxon>
        <taxon>Micrococcales</taxon>
        <taxon>Micrococcaceae</taxon>
        <taxon>Kocuria</taxon>
    </lineage>
</organism>
<reference evidence="2 3" key="1">
    <citation type="submission" date="2019-12" db="EMBL/GenBank/DDBJ databases">
        <authorList>
            <person name="Shi Y."/>
        </authorList>
    </citation>
    <scope>NUCLEOTIDE SEQUENCE [LARGE SCALE GENOMIC DNA]</scope>
    <source>
        <strain evidence="2 3">JCM 17929</strain>
    </source>
</reference>
<dbReference type="AlphaFoldDB" id="A0A6N8GPG6"/>
<sequence length="373" mass="40201">MSDVQGSDQRLGSRAVTIGVMADPGLPEKVAGVVAEDLERDLAEHIDARVQWRVESDRGTLPLTAEGDIPLLDQAPRIREERGWDYLIYLTDLPRTHGGEPMVCELSSTTRATLVSLPTLGCWRVTARTRRLLVTLIDSVQHGSEDYPSQPAARQAVGHGAIRRQSSAGEDTAYVTVPGSWNRLRLLAGMVRHNRPHRLLSALSSCVAAAAATGAFGIFYTSIWSMADALHPGRLALISVVVIAALSSWLILHNGLWTTTGSSVRNTFAGRQAAWDNAATVITVGLSVALMYAILYLVLLISAVAVIDTGYLHSQLGHPVGPADYARLSWLAASLGTMAGALGSNFDSDHAIREATYSRRAHQRRQLAQAQDG</sequence>
<keyword evidence="1" id="KW-0472">Membrane</keyword>
<protein>
    <recommendedName>
        <fullName evidence="4">DUF2267 domain-containing protein</fullName>
    </recommendedName>
</protein>
<keyword evidence="1" id="KW-1133">Transmembrane helix</keyword>
<evidence type="ECO:0008006" key="4">
    <source>
        <dbReference type="Google" id="ProtNLM"/>
    </source>
</evidence>
<keyword evidence="1" id="KW-0812">Transmembrane</keyword>
<comment type="caution">
    <text evidence="2">The sequence shown here is derived from an EMBL/GenBank/DDBJ whole genome shotgun (WGS) entry which is preliminary data.</text>
</comment>